<accession>A0AAN6F131</accession>
<dbReference type="EMBL" id="JAJGCB010000003">
    <property type="protein sequence ID" value="KAJ8994031.1"/>
    <property type="molecule type" value="Genomic_DNA"/>
</dbReference>
<dbReference type="Proteomes" id="UP001161757">
    <property type="component" value="Unassembled WGS sequence"/>
</dbReference>
<evidence type="ECO:0000256" key="1">
    <source>
        <dbReference type="SAM" id="MobiDB-lite"/>
    </source>
</evidence>
<feature type="region of interest" description="Disordered" evidence="1">
    <location>
        <begin position="28"/>
        <end position="47"/>
    </location>
</feature>
<evidence type="ECO:0000313" key="2">
    <source>
        <dbReference type="EMBL" id="KAJ8994031.1"/>
    </source>
</evidence>
<proteinExistence type="predicted"/>
<dbReference type="AlphaFoldDB" id="A0AAN6F131"/>
<name>A0AAN6F131_EXODE</name>
<sequence length="166" mass="18614">MNAADAVVLLSRPLRTRRLCQWLTTLHSPSSPSSFTPTKRENSQSKSYTFQCPVSRKPFRKSKQSTAGVSQYDSHFILIEANRASLQPPYRLPVARAFVPSSEAQRSTVLTDCPRSFTGCIQSHQHGLSAVVVLVVQRYGRKSVHLYGRFARPKRAVSIGGYLLHR</sequence>
<comment type="caution">
    <text evidence="2">The sequence shown here is derived from an EMBL/GenBank/DDBJ whole genome shotgun (WGS) entry which is preliminary data.</text>
</comment>
<organism evidence="2 3">
    <name type="scientific">Exophiala dermatitidis</name>
    <name type="common">Black yeast-like fungus</name>
    <name type="synonym">Wangiella dermatitidis</name>
    <dbReference type="NCBI Taxonomy" id="5970"/>
    <lineage>
        <taxon>Eukaryota</taxon>
        <taxon>Fungi</taxon>
        <taxon>Dikarya</taxon>
        <taxon>Ascomycota</taxon>
        <taxon>Pezizomycotina</taxon>
        <taxon>Eurotiomycetes</taxon>
        <taxon>Chaetothyriomycetidae</taxon>
        <taxon>Chaetothyriales</taxon>
        <taxon>Herpotrichiellaceae</taxon>
        <taxon>Exophiala</taxon>
    </lineage>
</organism>
<gene>
    <name evidence="2" type="ORF">HRR80_002527</name>
</gene>
<protein>
    <submittedName>
        <fullName evidence="2">Uncharacterized protein</fullName>
    </submittedName>
</protein>
<evidence type="ECO:0000313" key="3">
    <source>
        <dbReference type="Proteomes" id="UP001161757"/>
    </source>
</evidence>
<reference evidence="2" key="1">
    <citation type="submission" date="2023-01" db="EMBL/GenBank/DDBJ databases">
        <title>Exophiala dermititidis isolated from Cystic Fibrosis Patient.</title>
        <authorList>
            <person name="Kurbessoian T."/>
            <person name="Crocker A."/>
            <person name="Murante D."/>
            <person name="Hogan D.A."/>
            <person name="Stajich J.E."/>
        </authorList>
    </citation>
    <scope>NUCLEOTIDE SEQUENCE</scope>
    <source>
        <strain evidence="2">Ex8</strain>
    </source>
</reference>